<evidence type="ECO:0000313" key="2">
    <source>
        <dbReference type="EMBL" id="CAG9561542.1"/>
    </source>
</evidence>
<dbReference type="EMBL" id="CAKASE010000046">
    <property type="protein sequence ID" value="CAG9561542.1"/>
    <property type="molecule type" value="Genomic_DNA"/>
</dbReference>
<protein>
    <submittedName>
        <fullName evidence="2">(African queen) hypothetical protein</fullName>
    </submittedName>
</protein>
<evidence type="ECO:0000313" key="3">
    <source>
        <dbReference type="Proteomes" id="UP000789524"/>
    </source>
</evidence>
<dbReference type="OrthoDB" id="6914293at2759"/>
<comment type="caution">
    <text evidence="2">The sequence shown here is derived from an EMBL/GenBank/DDBJ whole genome shotgun (WGS) entry which is preliminary data.</text>
</comment>
<sequence>MYVCVVTVVSTLLCSSHSYVQIEGELSFDVQILNDEDGRGPNVVNNTRSKDPVEAALREGGGAGEGRVTAGAILECEYQYPERQQLQALLSDMMNQLAQIFVRTQEFDQKGNNRWVKRYRVIRKQESGEFEGVFKNMTREYKEFYEATLNKLNRTGDPCLRQDEIKQTWQSLLAESQNMLQRAAAASVQRVQRAIDSQAQRRLEETVARLVDTARSQHLDQLCDRFQLCYDELLQ</sequence>
<evidence type="ECO:0000256" key="1">
    <source>
        <dbReference type="SAM" id="SignalP"/>
    </source>
</evidence>
<dbReference type="AlphaFoldDB" id="A0A8J2QIL1"/>
<gene>
    <name evidence="2" type="ORF">DCHRY22_LOCUS3034</name>
</gene>
<reference evidence="2" key="1">
    <citation type="submission" date="2021-09" db="EMBL/GenBank/DDBJ databases">
        <authorList>
            <person name="Martin H S."/>
        </authorList>
    </citation>
    <scope>NUCLEOTIDE SEQUENCE</scope>
</reference>
<feature type="signal peptide" evidence="1">
    <location>
        <begin position="1"/>
        <end position="18"/>
    </location>
</feature>
<feature type="chain" id="PRO_5035215968" evidence="1">
    <location>
        <begin position="19"/>
        <end position="235"/>
    </location>
</feature>
<accession>A0A8J2QIL1</accession>
<proteinExistence type="predicted"/>
<name>A0A8J2QIL1_9NEOP</name>
<organism evidence="2 3">
    <name type="scientific">Danaus chrysippus</name>
    <name type="common">African queen</name>
    <dbReference type="NCBI Taxonomy" id="151541"/>
    <lineage>
        <taxon>Eukaryota</taxon>
        <taxon>Metazoa</taxon>
        <taxon>Ecdysozoa</taxon>
        <taxon>Arthropoda</taxon>
        <taxon>Hexapoda</taxon>
        <taxon>Insecta</taxon>
        <taxon>Pterygota</taxon>
        <taxon>Neoptera</taxon>
        <taxon>Endopterygota</taxon>
        <taxon>Lepidoptera</taxon>
        <taxon>Glossata</taxon>
        <taxon>Ditrysia</taxon>
        <taxon>Papilionoidea</taxon>
        <taxon>Nymphalidae</taxon>
        <taxon>Danainae</taxon>
        <taxon>Danaini</taxon>
        <taxon>Danaina</taxon>
        <taxon>Danaus</taxon>
        <taxon>Anosia</taxon>
    </lineage>
</organism>
<keyword evidence="1" id="KW-0732">Signal</keyword>
<keyword evidence="3" id="KW-1185">Reference proteome</keyword>
<dbReference type="Proteomes" id="UP000789524">
    <property type="component" value="Unassembled WGS sequence"/>
</dbReference>